<organism evidence="1 2">
    <name type="scientific">Duncaniella muris</name>
    <dbReference type="NCBI Taxonomy" id="2094150"/>
    <lineage>
        <taxon>Bacteria</taxon>
        <taxon>Pseudomonadati</taxon>
        <taxon>Bacteroidota</taxon>
        <taxon>Bacteroidia</taxon>
        <taxon>Bacteroidales</taxon>
        <taxon>Muribaculaceae</taxon>
        <taxon>Duncaniella</taxon>
    </lineage>
</organism>
<evidence type="ECO:0000313" key="1">
    <source>
        <dbReference type="EMBL" id="PWB01678.1"/>
    </source>
</evidence>
<accession>A0A2V1IPB4</accession>
<name>A0A2V1IPB4_9BACT</name>
<evidence type="ECO:0000313" key="2">
    <source>
        <dbReference type="Proteomes" id="UP000244905"/>
    </source>
</evidence>
<dbReference type="Proteomes" id="UP000244905">
    <property type="component" value="Unassembled WGS sequence"/>
</dbReference>
<gene>
    <name evidence="1" type="ORF">C5O23_09005</name>
</gene>
<dbReference type="AlphaFoldDB" id="A0A2V1IPB4"/>
<reference evidence="2" key="1">
    <citation type="submission" date="2018-02" db="EMBL/GenBank/DDBJ databases">
        <authorList>
            <person name="Clavel T."/>
            <person name="Strowig T."/>
        </authorList>
    </citation>
    <scope>NUCLEOTIDE SEQUENCE [LARGE SCALE GENOMIC DNA]</scope>
    <source>
        <strain evidence="2">DSM 103720</strain>
    </source>
</reference>
<dbReference type="GeneID" id="82526478"/>
<proteinExistence type="predicted"/>
<sequence>MSENKKVEIYESNLNAAYKVANENGGDERMIRLLDALTGKTATEDNCPKPSLDDYKTIQSYEDACEALGENPILSEDREKALCAKFLDHWDYRQDMPKHIIALMKLETISRALWGRNFQPKPDGKGSQILWYPWFALYTQEEVNGMDEDRRGALLAAGANDGALAGFGSLDSGNRSSFATANFGFRLCQETKEKAEYFGKKFIKLWAEYHQFNFIVGDHLK</sequence>
<protein>
    <submittedName>
        <fullName evidence="1">Uncharacterized protein</fullName>
    </submittedName>
</protein>
<dbReference type="EMBL" id="PUEC01000019">
    <property type="protein sequence ID" value="PWB01678.1"/>
    <property type="molecule type" value="Genomic_DNA"/>
</dbReference>
<comment type="caution">
    <text evidence="1">The sequence shown here is derived from an EMBL/GenBank/DDBJ whole genome shotgun (WGS) entry which is preliminary data.</text>
</comment>
<dbReference type="RefSeq" id="WP_107032612.1">
    <property type="nucleotide sequence ID" value="NZ_PUEC01000019.1"/>
</dbReference>
<keyword evidence="2" id="KW-1185">Reference proteome</keyword>